<dbReference type="GO" id="GO:0004777">
    <property type="term" value="F:succinate-semialdehyde dehydrogenase (NAD+) activity"/>
    <property type="evidence" value="ECO:0007669"/>
    <property type="project" value="TreeGrafter"/>
</dbReference>
<dbReference type="PANTHER" id="PTHR43217">
    <property type="entry name" value="SUCCINATE SEMIALDEHYDE DEHYDROGENASE [NAD(P)+] SAD"/>
    <property type="match status" value="1"/>
</dbReference>
<dbReference type="FunFam" id="3.40.605.10:FF:000012">
    <property type="entry name" value="NAD-dependent succinate-semialdehyde dehydrogenase"/>
    <property type="match status" value="1"/>
</dbReference>
<dbReference type="AlphaFoldDB" id="A0A9Q4GIK2"/>
<evidence type="ECO:0000313" key="6">
    <source>
        <dbReference type="Proteomes" id="UP001149411"/>
    </source>
</evidence>
<evidence type="ECO:0000256" key="1">
    <source>
        <dbReference type="ARBA" id="ARBA00009986"/>
    </source>
</evidence>
<evidence type="ECO:0000259" key="4">
    <source>
        <dbReference type="Pfam" id="PF00171"/>
    </source>
</evidence>
<dbReference type="InterPro" id="IPR016163">
    <property type="entry name" value="Ald_DH_C"/>
</dbReference>
<protein>
    <submittedName>
        <fullName evidence="5">NAD-dependent succinate-semialdehyde dehydrogenase</fullName>
    </submittedName>
</protein>
<feature type="domain" description="Aldehyde dehydrogenase" evidence="4">
    <location>
        <begin position="5"/>
        <end position="457"/>
    </location>
</feature>
<gene>
    <name evidence="5" type="ORF">EGH25_03290</name>
</gene>
<dbReference type="Gene3D" id="3.40.605.10">
    <property type="entry name" value="Aldehyde Dehydrogenase, Chain A, domain 1"/>
    <property type="match status" value="1"/>
</dbReference>
<dbReference type="FunFam" id="3.40.309.10:FF:000009">
    <property type="entry name" value="Aldehyde dehydrogenase A"/>
    <property type="match status" value="1"/>
</dbReference>
<dbReference type="EMBL" id="RKLV01000002">
    <property type="protein sequence ID" value="MCX2818376.1"/>
    <property type="molecule type" value="Genomic_DNA"/>
</dbReference>
<dbReference type="InterPro" id="IPR016162">
    <property type="entry name" value="Ald_DH_N"/>
</dbReference>
<sequence>MTTEKDVFEAVNPATEEVGETYERHGEVEVDGILSEADETFESWRARRIQERESMLAEAADVLRDRKREYAETMTREMGKPVTQAVAEVEKCAWVCDYYAENAAEHLQDGRIGGEPGTKTYARYEPLGVVLAVMPWNYPFWQVFRFAAPSLAAGNVGVLKHASNVPGCALAIEDVFDRAGFPEGAFSALLVDSGAVEGVIRDDRVRAVTLTGSNPAGEAVASTAGEEVKKTVLELGGSDPFVVLGDADVEAAAETAAQARNLNSGQSCIAAKRHIVHEDVYEGFVDAFVEEVEDLTVGDPTEEDTDVGPQARGDLRDGLHEQVRASVEAGATVETGGEMPDSGGYYYPPTVLTDVPEGCPAANEEVFGPVAAVFRVEDEDEALELANSSQYGLGASVWTDDLERGERLTGRIEAGMTFVNSLVRSDPRLPFGGVKKSGYGRELSADGIREFTNKKTVWIQEAGR</sequence>
<organism evidence="5 6">
    <name type="scientific">Halorutilus salinus</name>
    <dbReference type="NCBI Taxonomy" id="2487751"/>
    <lineage>
        <taxon>Archaea</taxon>
        <taxon>Methanobacteriati</taxon>
        <taxon>Methanobacteriota</taxon>
        <taxon>Stenosarchaea group</taxon>
        <taxon>Halobacteria</taxon>
        <taxon>Halorutilales</taxon>
        <taxon>Halorutilaceae</taxon>
        <taxon>Halorutilus</taxon>
    </lineage>
</organism>
<comment type="similarity">
    <text evidence="1">Belongs to the aldehyde dehydrogenase family.</text>
</comment>
<comment type="caution">
    <text evidence="5">The sequence shown here is derived from an EMBL/GenBank/DDBJ whole genome shotgun (WGS) entry which is preliminary data.</text>
</comment>
<dbReference type="CDD" id="cd07100">
    <property type="entry name" value="ALDH_SSADH1_GabD1"/>
    <property type="match status" value="1"/>
</dbReference>
<reference evidence="5" key="1">
    <citation type="submission" date="2022-09" db="EMBL/GenBank/DDBJ databases">
        <title>Haloadaptaus new haloarchaeum isolated from saline soil.</title>
        <authorList>
            <person name="Duran-Viseras A."/>
            <person name="Sanchez-Porro C."/>
            <person name="Ventosa A."/>
        </authorList>
    </citation>
    <scope>NUCLEOTIDE SEQUENCE</scope>
    <source>
        <strain evidence="5">F3-133</strain>
    </source>
</reference>
<keyword evidence="6" id="KW-1185">Reference proteome</keyword>
<evidence type="ECO:0000313" key="5">
    <source>
        <dbReference type="EMBL" id="MCX2818376.1"/>
    </source>
</evidence>
<dbReference type="GO" id="GO:0004030">
    <property type="term" value="F:aldehyde dehydrogenase [NAD(P)+] activity"/>
    <property type="evidence" value="ECO:0007669"/>
    <property type="project" value="InterPro"/>
</dbReference>
<proteinExistence type="inferred from homology"/>
<dbReference type="InterPro" id="IPR016161">
    <property type="entry name" value="Ald_DH/histidinol_DH"/>
</dbReference>
<dbReference type="Pfam" id="PF00171">
    <property type="entry name" value="Aldedh"/>
    <property type="match status" value="1"/>
</dbReference>
<dbReference type="SUPFAM" id="SSF53720">
    <property type="entry name" value="ALDH-like"/>
    <property type="match status" value="1"/>
</dbReference>
<dbReference type="InterPro" id="IPR044148">
    <property type="entry name" value="ALDH_GabD1-like"/>
</dbReference>
<evidence type="ECO:0000256" key="2">
    <source>
        <dbReference type="ARBA" id="ARBA00022857"/>
    </source>
</evidence>
<dbReference type="Gene3D" id="3.40.309.10">
    <property type="entry name" value="Aldehyde Dehydrogenase, Chain A, domain 2"/>
    <property type="match status" value="1"/>
</dbReference>
<dbReference type="InterPro" id="IPR015590">
    <property type="entry name" value="Aldehyde_DH_dom"/>
</dbReference>
<dbReference type="Proteomes" id="UP001149411">
    <property type="component" value="Unassembled WGS sequence"/>
</dbReference>
<accession>A0A9Q4GIK2</accession>
<dbReference type="PANTHER" id="PTHR43217:SF1">
    <property type="entry name" value="SUCCINATE SEMIALDEHYDE DEHYDROGENASE [NAD(P)+] SAD"/>
    <property type="match status" value="1"/>
</dbReference>
<keyword evidence="2" id="KW-0521">NADP</keyword>
<evidence type="ECO:0000256" key="3">
    <source>
        <dbReference type="ARBA" id="ARBA00023002"/>
    </source>
</evidence>
<keyword evidence="3" id="KW-0560">Oxidoreductase</keyword>
<dbReference type="RefSeq" id="WP_266086176.1">
    <property type="nucleotide sequence ID" value="NZ_RKLV01000002.1"/>
</dbReference>
<dbReference type="InterPro" id="IPR047110">
    <property type="entry name" value="GABD/Sad-like"/>
</dbReference>
<name>A0A9Q4GIK2_9EURY</name>